<proteinExistence type="predicted"/>
<dbReference type="STRING" id="1801780.A2917_03105"/>
<evidence type="ECO:0000313" key="2">
    <source>
        <dbReference type="Proteomes" id="UP000178104"/>
    </source>
</evidence>
<reference evidence="1 2" key="1">
    <citation type="journal article" date="2016" name="Nat. Commun.">
        <title>Thousands of microbial genomes shed light on interconnected biogeochemical processes in an aquifer system.</title>
        <authorList>
            <person name="Anantharaman K."/>
            <person name="Brown C.T."/>
            <person name="Hug L.A."/>
            <person name="Sharon I."/>
            <person name="Castelle C.J."/>
            <person name="Probst A.J."/>
            <person name="Thomas B.C."/>
            <person name="Singh A."/>
            <person name="Wilkins M.J."/>
            <person name="Karaoz U."/>
            <person name="Brodie E.L."/>
            <person name="Williams K.H."/>
            <person name="Hubbard S.S."/>
            <person name="Banfield J.F."/>
        </authorList>
    </citation>
    <scope>NUCLEOTIDE SEQUENCE [LARGE SCALE GENOMIC DNA]</scope>
</reference>
<name>A0A1F6XN05_9BACT</name>
<dbReference type="AlphaFoldDB" id="A0A1F6XN05"/>
<dbReference type="EMBL" id="MFVE01000005">
    <property type="protein sequence ID" value="OGI95517.1"/>
    <property type="molecule type" value="Genomic_DNA"/>
</dbReference>
<evidence type="ECO:0000313" key="1">
    <source>
        <dbReference type="EMBL" id="OGI95517.1"/>
    </source>
</evidence>
<dbReference type="Proteomes" id="UP000178104">
    <property type="component" value="Unassembled WGS sequence"/>
</dbReference>
<accession>A0A1F6XN05</accession>
<dbReference type="Gene3D" id="1.20.1440.60">
    <property type="entry name" value="23S rRNA-intervening sequence"/>
    <property type="match status" value="1"/>
</dbReference>
<dbReference type="PANTHER" id="PTHR38471">
    <property type="entry name" value="FOUR HELIX BUNDLE PROTEIN"/>
    <property type="match status" value="1"/>
</dbReference>
<comment type="caution">
    <text evidence="1">The sequence shown here is derived from an EMBL/GenBank/DDBJ whole genome shotgun (WGS) entry which is preliminary data.</text>
</comment>
<dbReference type="Pfam" id="PF05635">
    <property type="entry name" value="23S_rRNA_IVP"/>
    <property type="match status" value="1"/>
</dbReference>
<sequence>MNEIIHSYKDLIVWQKSIELVICVYELTEKFPREEIYGLTSQIRRSVVSIPSNIAEGRRRGTRADYLHFLRMSYGSGAELETQLIIARKLPKTIKLDYNKIDSLLEEVMKMLNAMLNKLQAKKLSS</sequence>
<gene>
    <name evidence="1" type="ORF">A2917_03105</name>
</gene>
<dbReference type="PANTHER" id="PTHR38471:SF2">
    <property type="entry name" value="FOUR HELIX BUNDLE PROTEIN"/>
    <property type="match status" value="1"/>
</dbReference>
<organism evidence="1 2">
    <name type="scientific">Candidatus Nomurabacteria bacterium RIFCSPLOWO2_01_FULL_42_17</name>
    <dbReference type="NCBI Taxonomy" id="1801780"/>
    <lineage>
        <taxon>Bacteria</taxon>
        <taxon>Candidatus Nomuraibacteriota</taxon>
    </lineage>
</organism>
<evidence type="ECO:0008006" key="3">
    <source>
        <dbReference type="Google" id="ProtNLM"/>
    </source>
</evidence>
<dbReference type="SUPFAM" id="SSF158446">
    <property type="entry name" value="IVS-encoded protein-like"/>
    <property type="match status" value="1"/>
</dbReference>
<dbReference type="NCBIfam" id="NF008911">
    <property type="entry name" value="PRK12275.1-2"/>
    <property type="match status" value="1"/>
</dbReference>
<protein>
    <recommendedName>
        <fullName evidence="3">Four helix bundle protein</fullName>
    </recommendedName>
</protein>
<dbReference type="InterPro" id="IPR012657">
    <property type="entry name" value="23S_rRNA-intervening_sequence"/>
</dbReference>
<dbReference type="NCBIfam" id="TIGR02436">
    <property type="entry name" value="four helix bundle protein"/>
    <property type="match status" value="1"/>
</dbReference>
<dbReference type="InterPro" id="IPR036583">
    <property type="entry name" value="23S_rRNA_IVS_sf"/>
</dbReference>
<dbReference type="CDD" id="cd16377">
    <property type="entry name" value="23S_rRNA_IVP_like"/>
    <property type="match status" value="1"/>
</dbReference>